<gene>
    <name evidence="2" type="ORF">Aory04_001042500</name>
</gene>
<evidence type="ECO:0000313" key="3">
    <source>
        <dbReference type="Proteomes" id="UP001165205"/>
    </source>
</evidence>
<dbReference type="SUPFAM" id="SSF56300">
    <property type="entry name" value="Metallo-dependent phosphatases"/>
    <property type="match status" value="1"/>
</dbReference>
<dbReference type="InterPro" id="IPR018946">
    <property type="entry name" value="PhoD-like_MPP"/>
</dbReference>
<dbReference type="Proteomes" id="UP001165205">
    <property type="component" value="Unassembled WGS sequence"/>
</dbReference>
<dbReference type="Gene3D" id="3.60.21.70">
    <property type="entry name" value="PhoD-like phosphatase"/>
    <property type="match status" value="2"/>
</dbReference>
<accession>A0AAN4YQM3</accession>
<sequence length="237" mass="26820">MDDGLRIWRSFKMGNLFDLIMLDTRNYDRSITDLCMYVPLSEDEANLSDWNTEYIEEIHNDAGRTLMGGRQESWFEKQLTASNQRGAKWRIIGSQLRFARLGRETNGEVTYNMDSWEVSIPFLLDGQVTDGVGLPCEPKPDAEAPVSDIAWIGEKPYDGNTGVGAIGVEFAGTAVSSSGFGETINSAEQTAASYARNEDLQWNEGYYRGYFELRMRQDKVEAKYFGRLDGTLDRHAY</sequence>
<reference evidence="2" key="1">
    <citation type="submission" date="2023-04" db="EMBL/GenBank/DDBJ databases">
        <title>Aspergillus oryzae NBRC 4228.</title>
        <authorList>
            <person name="Ichikawa N."/>
            <person name="Sato H."/>
            <person name="Tonouchi N."/>
        </authorList>
    </citation>
    <scope>NUCLEOTIDE SEQUENCE</scope>
    <source>
        <strain evidence="2">NBRC 4228</strain>
    </source>
</reference>
<feature type="domain" description="PhoD-like phosphatase metallophosphatase" evidence="1">
    <location>
        <begin position="2"/>
        <end position="117"/>
    </location>
</feature>
<feature type="domain" description="PhoD-like phosphatase metallophosphatase" evidence="1">
    <location>
        <begin position="155"/>
        <end position="224"/>
    </location>
</feature>
<protein>
    <submittedName>
        <fullName evidence="2">Unnamed protein product</fullName>
    </submittedName>
</protein>
<dbReference type="InterPro" id="IPR038607">
    <property type="entry name" value="PhoD-like_sf"/>
</dbReference>
<dbReference type="InterPro" id="IPR052900">
    <property type="entry name" value="Phospholipid_Metab_Enz"/>
</dbReference>
<evidence type="ECO:0000259" key="1">
    <source>
        <dbReference type="Pfam" id="PF09423"/>
    </source>
</evidence>
<comment type="caution">
    <text evidence="2">The sequence shown here is derived from an EMBL/GenBank/DDBJ whole genome shotgun (WGS) entry which is preliminary data.</text>
</comment>
<evidence type="ECO:0000313" key="2">
    <source>
        <dbReference type="EMBL" id="GMG35178.1"/>
    </source>
</evidence>
<dbReference type="EMBL" id="BSYA01000160">
    <property type="protein sequence ID" value="GMG35178.1"/>
    <property type="molecule type" value="Genomic_DNA"/>
</dbReference>
<organism evidence="2 3">
    <name type="scientific">Aspergillus oryzae</name>
    <name type="common">Yellow koji mold</name>
    <dbReference type="NCBI Taxonomy" id="5062"/>
    <lineage>
        <taxon>Eukaryota</taxon>
        <taxon>Fungi</taxon>
        <taxon>Dikarya</taxon>
        <taxon>Ascomycota</taxon>
        <taxon>Pezizomycotina</taxon>
        <taxon>Eurotiomycetes</taxon>
        <taxon>Eurotiomycetidae</taxon>
        <taxon>Eurotiales</taxon>
        <taxon>Aspergillaceae</taxon>
        <taxon>Aspergillus</taxon>
        <taxon>Aspergillus subgen. Circumdati</taxon>
    </lineage>
</organism>
<dbReference type="PANTHER" id="PTHR43606:SF7">
    <property type="entry name" value="PHOSPHATASE, PUTATIVE (AFU_ORTHOLOGUE AFUA_6G08710)-RELATED"/>
    <property type="match status" value="1"/>
</dbReference>
<dbReference type="InterPro" id="IPR029052">
    <property type="entry name" value="Metallo-depent_PP-like"/>
</dbReference>
<proteinExistence type="predicted"/>
<name>A0AAN4YQM3_ASPOZ</name>
<dbReference type="AlphaFoldDB" id="A0AAN4YQM3"/>
<dbReference type="PANTHER" id="PTHR43606">
    <property type="entry name" value="PHOSPHATASE, PUTATIVE (AFU_ORTHOLOGUE AFUA_6G08710)-RELATED"/>
    <property type="match status" value="1"/>
</dbReference>
<dbReference type="Pfam" id="PF09423">
    <property type="entry name" value="PhoD"/>
    <property type="match status" value="2"/>
</dbReference>